<proteinExistence type="predicted"/>
<protein>
    <submittedName>
        <fullName evidence="1">Uncharacterized protein</fullName>
    </submittedName>
</protein>
<sequence>MIEFKTRARKDVNCTSDRRIWQSRCGRYRIVESRSHFHELVRQRNGKTVRRRLPTVYYAMRACAINGRIVWDVLSKHHKRETAQAACETAGR</sequence>
<dbReference type="EMBL" id="BARS01052839">
    <property type="protein sequence ID" value="GAG46208.1"/>
    <property type="molecule type" value="Genomic_DNA"/>
</dbReference>
<reference evidence="1" key="1">
    <citation type="journal article" date="2014" name="Front. Microbiol.">
        <title>High frequency of phylogenetically diverse reductive dehalogenase-homologous genes in deep subseafloor sedimentary metagenomes.</title>
        <authorList>
            <person name="Kawai M."/>
            <person name="Futagami T."/>
            <person name="Toyoda A."/>
            <person name="Takaki Y."/>
            <person name="Nishi S."/>
            <person name="Hori S."/>
            <person name="Arai W."/>
            <person name="Tsubouchi T."/>
            <person name="Morono Y."/>
            <person name="Uchiyama I."/>
            <person name="Ito T."/>
            <person name="Fujiyama A."/>
            <person name="Inagaki F."/>
            <person name="Takami H."/>
        </authorList>
    </citation>
    <scope>NUCLEOTIDE SEQUENCE</scope>
    <source>
        <strain evidence="1">Expedition CK06-06</strain>
    </source>
</reference>
<name>X0YBV7_9ZZZZ</name>
<dbReference type="AlphaFoldDB" id="X0YBV7"/>
<accession>X0YBV7</accession>
<gene>
    <name evidence="1" type="ORF">S01H1_78501</name>
</gene>
<comment type="caution">
    <text evidence="1">The sequence shown here is derived from an EMBL/GenBank/DDBJ whole genome shotgun (WGS) entry which is preliminary data.</text>
</comment>
<evidence type="ECO:0000313" key="1">
    <source>
        <dbReference type="EMBL" id="GAG46208.1"/>
    </source>
</evidence>
<organism evidence="1">
    <name type="scientific">marine sediment metagenome</name>
    <dbReference type="NCBI Taxonomy" id="412755"/>
    <lineage>
        <taxon>unclassified sequences</taxon>
        <taxon>metagenomes</taxon>
        <taxon>ecological metagenomes</taxon>
    </lineage>
</organism>